<reference evidence="13 14" key="1">
    <citation type="journal article" date="2015" name="Stand. Genomic Sci.">
        <title>Genomic information of the arsenic-resistant bacterium Lysobacter arseniciresistens type strain ZS79(T) and comparison of Lysobacter draft genomes.</title>
        <authorList>
            <person name="Liu L."/>
            <person name="Zhang S."/>
            <person name="Luo M."/>
            <person name="Wang G."/>
        </authorList>
    </citation>
    <scope>NUCLEOTIDE SEQUENCE [LARGE SCALE GENOMIC DNA]</scope>
    <source>
        <strain evidence="13 14">ZS79</strain>
    </source>
</reference>
<keyword evidence="3 9" id="KW-0547">Nucleotide-binding</keyword>
<comment type="similarity">
    <text evidence="9">Belongs to the MurCDEF family. Mpl subfamily.</text>
</comment>
<dbReference type="GO" id="GO:0008360">
    <property type="term" value="P:regulation of cell shape"/>
    <property type="evidence" value="ECO:0007669"/>
    <property type="project" value="UniProtKB-KW"/>
</dbReference>
<dbReference type="NCBIfam" id="TIGR01081">
    <property type="entry name" value="mpl"/>
    <property type="match status" value="1"/>
</dbReference>
<dbReference type="GO" id="GO:0009252">
    <property type="term" value="P:peptidoglycan biosynthetic process"/>
    <property type="evidence" value="ECO:0007669"/>
    <property type="project" value="UniProtKB-UniRule"/>
</dbReference>
<dbReference type="RefSeq" id="WP_036212435.1">
    <property type="nucleotide sequence ID" value="NZ_AVPT01000026.1"/>
</dbReference>
<evidence type="ECO:0000256" key="1">
    <source>
        <dbReference type="ARBA" id="ARBA00022598"/>
    </source>
</evidence>
<keyword evidence="5 9" id="KW-0133">Cell shape</keyword>
<feature type="domain" description="Mur ligase C-terminal" evidence="11">
    <location>
        <begin position="334"/>
        <end position="456"/>
    </location>
</feature>
<dbReference type="PANTHER" id="PTHR43445:SF5">
    <property type="entry name" value="UDP-N-ACETYLMURAMATE--L-ALANYL-GAMMA-D-GLUTAMYL-MESO-2,6-DIAMINOHEPTANDIOATE LIGASE"/>
    <property type="match status" value="1"/>
</dbReference>
<feature type="domain" description="Mur ligase N-terminal catalytic" evidence="10">
    <location>
        <begin position="3"/>
        <end position="97"/>
    </location>
</feature>
<keyword evidence="2 9" id="KW-0132">Cell division</keyword>
<dbReference type="UniPathway" id="UPA00544"/>
<dbReference type="Gene3D" id="3.40.1190.10">
    <property type="entry name" value="Mur-like, catalytic domain"/>
    <property type="match status" value="1"/>
</dbReference>
<keyword evidence="9" id="KW-0460">Magnesium</keyword>
<dbReference type="Proteomes" id="UP000029989">
    <property type="component" value="Unassembled WGS sequence"/>
</dbReference>
<dbReference type="Pfam" id="PF08245">
    <property type="entry name" value="Mur_ligase_M"/>
    <property type="match status" value="1"/>
</dbReference>
<dbReference type="InterPro" id="IPR036615">
    <property type="entry name" value="Mur_ligase_C_dom_sf"/>
</dbReference>
<dbReference type="Gene3D" id="3.40.50.720">
    <property type="entry name" value="NAD(P)-binding Rossmann-like Domain"/>
    <property type="match status" value="1"/>
</dbReference>
<comment type="caution">
    <text evidence="13">The sequence shown here is derived from an EMBL/GenBank/DDBJ whole genome shotgun (WGS) entry which is preliminary data.</text>
</comment>
<comment type="catalytic activity">
    <reaction evidence="9">
        <text>UDP-N-acetyl-alpha-D-muramate + L-alanyl-gamma-D-glutamyl-meso-2,6-diaminopimelate + ATP = UDP-N-acetyl-alpha-D-muramoyl-L-alanyl-gamma-D-glutamyl-meso-2,6-diaminopimelate + ADP + phosphate + H(+)</text>
        <dbReference type="Rhea" id="RHEA:29563"/>
        <dbReference type="ChEBI" id="CHEBI:15378"/>
        <dbReference type="ChEBI" id="CHEBI:30616"/>
        <dbReference type="ChEBI" id="CHEBI:43474"/>
        <dbReference type="ChEBI" id="CHEBI:61401"/>
        <dbReference type="ChEBI" id="CHEBI:70757"/>
        <dbReference type="ChEBI" id="CHEBI:83905"/>
        <dbReference type="ChEBI" id="CHEBI:456216"/>
        <dbReference type="EC" id="6.3.2.45"/>
    </reaction>
</comment>
<dbReference type="eggNOG" id="COG0773">
    <property type="taxonomic scope" value="Bacteria"/>
</dbReference>
<feature type="binding site" evidence="9">
    <location>
        <begin position="110"/>
        <end position="116"/>
    </location>
    <ligand>
        <name>ATP</name>
        <dbReference type="ChEBI" id="CHEBI:30616"/>
    </ligand>
</feature>
<dbReference type="InterPro" id="IPR036565">
    <property type="entry name" value="Mur-like_cat_sf"/>
</dbReference>
<accession>A0A0A0EVD4</accession>
<evidence type="ECO:0000256" key="2">
    <source>
        <dbReference type="ARBA" id="ARBA00022618"/>
    </source>
</evidence>
<dbReference type="SUPFAM" id="SSF51984">
    <property type="entry name" value="MurCD N-terminal domain"/>
    <property type="match status" value="1"/>
</dbReference>
<evidence type="ECO:0000313" key="13">
    <source>
        <dbReference type="EMBL" id="KGM54474.1"/>
    </source>
</evidence>
<dbReference type="EMBL" id="AVPT01000026">
    <property type="protein sequence ID" value="KGM54474.1"/>
    <property type="molecule type" value="Genomic_DNA"/>
</dbReference>
<evidence type="ECO:0000256" key="8">
    <source>
        <dbReference type="ARBA" id="ARBA00023316"/>
    </source>
</evidence>
<dbReference type="GO" id="GO:0009254">
    <property type="term" value="P:peptidoglycan turnover"/>
    <property type="evidence" value="ECO:0007669"/>
    <property type="project" value="UniProtKB-UniRule"/>
</dbReference>
<evidence type="ECO:0000256" key="7">
    <source>
        <dbReference type="ARBA" id="ARBA00023306"/>
    </source>
</evidence>
<dbReference type="AlphaFoldDB" id="A0A0A0EVD4"/>
<evidence type="ECO:0000313" key="14">
    <source>
        <dbReference type="Proteomes" id="UP000029989"/>
    </source>
</evidence>
<comment type="pathway">
    <text evidence="9">Cell wall biogenesis; peptidoglycan recycling.</text>
</comment>
<keyword evidence="1 9" id="KW-0436">Ligase</keyword>
<dbReference type="InterPro" id="IPR000713">
    <property type="entry name" value="Mur_ligase_N"/>
</dbReference>
<keyword evidence="6 9" id="KW-0573">Peptidoglycan synthesis</keyword>
<evidence type="ECO:0000259" key="10">
    <source>
        <dbReference type="Pfam" id="PF01225"/>
    </source>
</evidence>
<evidence type="ECO:0000256" key="6">
    <source>
        <dbReference type="ARBA" id="ARBA00022984"/>
    </source>
</evidence>
<sequence length="472" mass="50562">MKLHILGIAGTFMGGVAALARELGHEVEGSDQAVYPPMSTQLETLGIGLRQGYSPDNISAGCDEIVVGNALSRGNPAVEQVLDDGRRYISGAQWLSERVLPGRDTLAVAGTHGKTTTTTILTWLLQAAGREPGFLIGGVAEDFGVSARVGSGREFVVEADEYDTAFFDKRSKFVHYRPLVAILNNLEFDHADIFPDVEAIQRQFHHLVRTVPRRGRLIVNGEDARLAEVLAMGCWTPVETFGLDASLARPPHDGRADTRDEAAAAFDWSARLVEADGSAFTVIHRGTPVGEVRWPLLGRHNVMNALAALATVHAVGVDVASVLPALSAFRSVKRRMELIGEHDGITVYDDFAHHPTAIATTLAGLRARVGDARIVVAMEPRSNSMRLGAHAAALAPSLADADAVVFLHRPELAWDAGRVVADVRGEAVAVPDADALIAALRERARAGDHLVFMSNGGFDDAPRRFLAALRGG</sequence>
<dbReference type="SUPFAM" id="SSF53623">
    <property type="entry name" value="MurD-like peptide ligases, catalytic domain"/>
    <property type="match status" value="1"/>
</dbReference>
<dbReference type="OrthoDB" id="9804126at2"/>
<evidence type="ECO:0000256" key="5">
    <source>
        <dbReference type="ARBA" id="ARBA00022960"/>
    </source>
</evidence>
<evidence type="ECO:0000256" key="4">
    <source>
        <dbReference type="ARBA" id="ARBA00022840"/>
    </source>
</evidence>
<dbReference type="GO" id="GO:0106418">
    <property type="term" value="F:UDP-N-acetylmuramate-L-alanyl-gamma-D-glutamyl-meso-2,6-diaminoheptanedioate ligase activity"/>
    <property type="evidence" value="ECO:0007669"/>
    <property type="project" value="UniProtKB-EC"/>
</dbReference>
<dbReference type="HAMAP" id="MF_02020">
    <property type="entry name" value="Mpl"/>
    <property type="match status" value="1"/>
</dbReference>
<dbReference type="PANTHER" id="PTHR43445">
    <property type="entry name" value="UDP-N-ACETYLMURAMATE--L-ALANINE LIGASE-RELATED"/>
    <property type="match status" value="1"/>
</dbReference>
<evidence type="ECO:0000256" key="3">
    <source>
        <dbReference type="ARBA" id="ARBA00022741"/>
    </source>
</evidence>
<feature type="domain" description="Mur ligase central" evidence="12">
    <location>
        <begin position="108"/>
        <end position="311"/>
    </location>
</feature>
<keyword evidence="8 9" id="KW-0961">Cell wall biogenesis/degradation</keyword>
<dbReference type="GO" id="GO:0071555">
    <property type="term" value="P:cell wall organization"/>
    <property type="evidence" value="ECO:0007669"/>
    <property type="project" value="UniProtKB-KW"/>
</dbReference>
<dbReference type="EC" id="6.3.2.45" evidence="9"/>
<dbReference type="InterPro" id="IPR004101">
    <property type="entry name" value="Mur_ligase_C"/>
</dbReference>
<dbReference type="Pfam" id="PF01225">
    <property type="entry name" value="Mur_ligase"/>
    <property type="match status" value="1"/>
</dbReference>
<keyword evidence="14" id="KW-1185">Reference proteome</keyword>
<dbReference type="InterPro" id="IPR005757">
    <property type="entry name" value="Mpl"/>
</dbReference>
<proteinExistence type="inferred from homology"/>
<dbReference type="InterPro" id="IPR013221">
    <property type="entry name" value="Mur_ligase_cen"/>
</dbReference>
<dbReference type="SUPFAM" id="SSF53244">
    <property type="entry name" value="MurD-like peptide ligases, peptide-binding domain"/>
    <property type="match status" value="1"/>
</dbReference>
<evidence type="ECO:0000259" key="11">
    <source>
        <dbReference type="Pfam" id="PF02875"/>
    </source>
</evidence>
<comment type="cofactor">
    <cofactor evidence="9">
        <name>Mg(2+)</name>
        <dbReference type="ChEBI" id="CHEBI:18420"/>
    </cofactor>
</comment>
<protein>
    <recommendedName>
        <fullName evidence="9">UDP-N-acetylmuramate--L-alanyl-gamma-D-glutamyl-meso-2,6-diaminoheptandioate ligase</fullName>
        <ecNumber evidence="9">6.3.2.45</ecNumber>
    </recommendedName>
    <alternativeName>
        <fullName evidence="9">Murein peptide ligase</fullName>
    </alternativeName>
    <alternativeName>
        <fullName evidence="9">UDP-N-acetylmuramate:L-alanyl-gamma-D-glutamyl-meso-diaminopimelate ligase</fullName>
    </alternativeName>
</protein>
<name>A0A0A0EVD4_9GAMM</name>
<dbReference type="STRING" id="913325.N799_09375"/>
<dbReference type="GO" id="GO:0005524">
    <property type="term" value="F:ATP binding"/>
    <property type="evidence" value="ECO:0007669"/>
    <property type="project" value="UniProtKB-UniRule"/>
</dbReference>
<dbReference type="InterPro" id="IPR050061">
    <property type="entry name" value="MurCDEF_pg_biosynth"/>
</dbReference>
<evidence type="ECO:0000256" key="9">
    <source>
        <dbReference type="HAMAP-Rule" id="MF_02020"/>
    </source>
</evidence>
<keyword evidence="4 9" id="KW-0067">ATP-binding</keyword>
<dbReference type="Gene3D" id="3.90.190.20">
    <property type="entry name" value="Mur ligase, C-terminal domain"/>
    <property type="match status" value="1"/>
</dbReference>
<gene>
    <name evidence="9" type="primary">mpl</name>
    <name evidence="13" type="ORF">N799_09375</name>
</gene>
<keyword evidence="7 9" id="KW-0131">Cell cycle</keyword>
<dbReference type="GO" id="GO:0051301">
    <property type="term" value="P:cell division"/>
    <property type="evidence" value="ECO:0007669"/>
    <property type="project" value="UniProtKB-KW"/>
</dbReference>
<organism evidence="13 14">
    <name type="scientific">Lysobacter arseniciresistens ZS79</name>
    <dbReference type="NCBI Taxonomy" id="913325"/>
    <lineage>
        <taxon>Bacteria</taxon>
        <taxon>Pseudomonadati</taxon>
        <taxon>Pseudomonadota</taxon>
        <taxon>Gammaproteobacteria</taxon>
        <taxon>Lysobacterales</taxon>
        <taxon>Lysobacteraceae</taxon>
        <taxon>Novilysobacter</taxon>
    </lineage>
</organism>
<evidence type="ECO:0000259" key="12">
    <source>
        <dbReference type="Pfam" id="PF08245"/>
    </source>
</evidence>
<dbReference type="Pfam" id="PF02875">
    <property type="entry name" value="Mur_ligase_C"/>
    <property type="match status" value="1"/>
</dbReference>
<comment type="function">
    <text evidence="9">Reutilizes the intact tripeptide L-alanyl-gamma-D-glutamyl-meso-diaminopimelate by linking it to UDP-N-acetylmuramate.</text>
</comment>